<proteinExistence type="predicted"/>
<dbReference type="AlphaFoldDB" id="A0A8S9UQW0"/>
<gene>
    <name evidence="2" type="ORF">GN958_ATG09405</name>
</gene>
<dbReference type="Proteomes" id="UP000704712">
    <property type="component" value="Unassembled WGS sequence"/>
</dbReference>
<comment type="caution">
    <text evidence="2">The sequence shown here is derived from an EMBL/GenBank/DDBJ whole genome shotgun (WGS) entry which is preliminary data.</text>
</comment>
<reference evidence="2" key="1">
    <citation type="submission" date="2020-03" db="EMBL/GenBank/DDBJ databases">
        <title>Hybrid Assembly of Korean Phytophthora infestans isolates.</title>
        <authorList>
            <person name="Prokchorchik M."/>
            <person name="Lee Y."/>
            <person name="Seo J."/>
            <person name="Cho J.-H."/>
            <person name="Park Y.-E."/>
            <person name="Jang D.-C."/>
            <person name="Im J.-S."/>
            <person name="Choi J.-G."/>
            <person name="Park H.-J."/>
            <person name="Lee G.-B."/>
            <person name="Lee Y.-G."/>
            <person name="Hong S.-Y."/>
            <person name="Cho K."/>
            <person name="Sohn K.H."/>
        </authorList>
    </citation>
    <scope>NUCLEOTIDE SEQUENCE</scope>
    <source>
        <strain evidence="2">KR_2_A2</strain>
    </source>
</reference>
<feature type="non-terminal residue" evidence="2">
    <location>
        <position position="124"/>
    </location>
</feature>
<organism evidence="2 3">
    <name type="scientific">Phytophthora infestans</name>
    <name type="common">Potato late blight agent</name>
    <name type="synonym">Botrytis infestans</name>
    <dbReference type="NCBI Taxonomy" id="4787"/>
    <lineage>
        <taxon>Eukaryota</taxon>
        <taxon>Sar</taxon>
        <taxon>Stramenopiles</taxon>
        <taxon>Oomycota</taxon>
        <taxon>Peronosporomycetes</taxon>
        <taxon>Peronosporales</taxon>
        <taxon>Peronosporaceae</taxon>
        <taxon>Phytophthora</taxon>
    </lineage>
</organism>
<accession>A0A8S9UQW0</accession>
<evidence type="ECO:0000313" key="2">
    <source>
        <dbReference type="EMBL" id="KAF4141434.1"/>
    </source>
</evidence>
<feature type="non-terminal residue" evidence="2">
    <location>
        <position position="1"/>
    </location>
</feature>
<evidence type="ECO:0000313" key="3">
    <source>
        <dbReference type="Proteomes" id="UP000704712"/>
    </source>
</evidence>
<feature type="region of interest" description="Disordered" evidence="1">
    <location>
        <begin position="1"/>
        <end position="23"/>
    </location>
</feature>
<protein>
    <submittedName>
        <fullName evidence="2">Uncharacterized protein</fullName>
    </submittedName>
</protein>
<dbReference type="EMBL" id="JAACNO010001350">
    <property type="protein sequence ID" value="KAF4141434.1"/>
    <property type="molecule type" value="Genomic_DNA"/>
</dbReference>
<sequence length="124" mass="13767">HTYKDMPWDSPYRLPTRETETRGTTQEISLRQVIHFKPTATGGHRCCCVHYRCRGHFEVAGVIGVAAATEDMTVLQTLEACLSSLKGGEAATGCRIVRDCQCWCDEIRYREDAGAGGIPPLHEN</sequence>
<evidence type="ECO:0000256" key="1">
    <source>
        <dbReference type="SAM" id="MobiDB-lite"/>
    </source>
</evidence>
<name>A0A8S9UQW0_PHYIN</name>